<evidence type="ECO:0000313" key="2">
    <source>
        <dbReference type="Proteomes" id="UP000215914"/>
    </source>
</evidence>
<accession>A0A9K3DDY9</accession>
<organism evidence="1 2">
    <name type="scientific">Helianthus annuus</name>
    <name type="common">Common sunflower</name>
    <dbReference type="NCBI Taxonomy" id="4232"/>
    <lineage>
        <taxon>Eukaryota</taxon>
        <taxon>Viridiplantae</taxon>
        <taxon>Streptophyta</taxon>
        <taxon>Embryophyta</taxon>
        <taxon>Tracheophyta</taxon>
        <taxon>Spermatophyta</taxon>
        <taxon>Magnoliopsida</taxon>
        <taxon>eudicotyledons</taxon>
        <taxon>Gunneridae</taxon>
        <taxon>Pentapetalae</taxon>
        <taxon>asterids</taxon>
        <taxon>campanulids</taxon>
        <taxon>Asterales</taxon>
        <taxon>Asteraceae</taxon>
        <taxon>Asteroideae</taxon>
        <taxon>Heliantheae alliance</taxon>
        <taxon>Heliantheae</taxon>
        <taxon>Helianthus</taxon>
    </lineage>
</organism>
<name>A0A9K3DDY9_HELAN</name>
<dbReference type="AlphaFoldDB" id="A0A9K3DDY9"/>
<comment type="caution">
    <text evidence="1">The sequence shown here is derived from an EMBL/GenBank/DDBJ whole genome shotgun (WGS) entry which is preliminary data.</text>
</comment>
<protein>
    <submittedName>
        <fullName evidence="1">Uncharacterized protein</fullName>
    </submittedName>
</protein>
<evidence type="ECO:0000313" key="1">
    <source>
        <dbReference type="EMBL" id="KAF5753330.1"/>
    </source>
</evidence>
<dbReference type="Proteomes" id="UP000215914">
    <property type="component" value="Unassembled WGS sequence"/>
</dbReference>
<sequence length="56" mass="6922">MFLQDRWIQHSHQLKKQVRLRIKQIRKSVSHHLQYHINPQGQTFPLVKTSMKRINY</sequence>
<reference evidence="1" key="2">
    <citation type="submission" date="2020-06" db="EMBL/GenBank/DDBJ databases">
        <title>Helianthus annuus Genome sequencing and assembly Release 2.</title>
        <authorList>
            <person name="Gouzy J."/>
            <person name="Langlade N."/>
            <person name="Munos S."/>
        </authorList>
    </citation>
    <scope>NUCLEOTIDE SEQUENCE</scope>
    <source>
        <tissue evidence="1">Leaves</tissue>
    </source>
</reference>
<proteinExistence type="predicted"/>
<keyword evidence="2" id="KW-1185">Reference proteome</keyword>
<reference evidence="1" key="1">
    <citation type="journal article" date="2017" name="Nature">
        <title>The sunflower genome provides insights into oil metabolism, flowering and Asterid evolution.</title>
        <authorList>
            <person name="Badouin H."/>
            <person name="Gouzy J."/>
            <person name="Grassa C.J."/>
            <person name="Murat F."/>
            <person name="Staton S.E."/>
            <person name="Cottret L."/>
            <person name="Lelandais-Briere C."/>
            <person name="Owens G.L."/>
            <person name="Carrere S."/>
            <person name="Mayjonade B."/>
            <person name="Legrand L."/>
            <person name="Gill N."/>
            <person name="Kane N.C."/>
            <person name="Bowers J.E."/>
            <person name="Hubner S."/>
            <person name="Bellec A."/>
            <person name="Berard A."/>
            <person name="Berges H."/>
            <person name="Blanchet N."/>
            <person name="Boniface M.C."/>
            <person name="Brunel D."/>
            <person name="Catrice O."/>
            <person name="Chaidir N."/>
            <person name="Claudel C."/>
            <person name="Donnadieu C."/>
            <person name="Faraut T."/>
            <person name="Fievet G."/>
            <person name="Helmstetter N."/>
            <person name="King M."/>
            <person name="Knapp S.J."/>
            <person name="Lai Z."/>
            <person name="Le Paslier M.C."/>
            <person name="Lippi Y."/>
            <person name="Lorenzon L."/>
            <person name="Mandel J.R."/>
            <person name="Marage G."/>
            <person name="Marchand G."/>
            <person name="Marquand E."/>
            <person name="Bret-Mestries E."/>
            <person name="Morien E."/>
            <person name="Nambeesan S."/>
            <person name="Nguyen T."/>
            <person name="Pegot-Espagnet P."/>
            <person name="Pouilly N."/>
            <person name="Raftis F."/>
            <person name="Sallet E."/>
            <person name="Schiex T."/>
            <person name="Thomas J."/>
            <person name="Vandecasteele C."/>
            <person name="Vares D."/>
            <person name="Vear F."/>
            <person name="Vautrin S."/>
            <person name="Crespi M."/>
            <person name="Mangin B."/>
            <person name="Burke J.M."/>
            <person name="Salse J."/>
            <person name="Munos S."/>
            <person name="Vincourt P."/>
            <person name="Rieseberg L.H."/>
            <person name="Langlade N.B."/>
        </authorList>
    </citation>
    <scope>NUCLEOTIDE SEQUENCE</scope>
    <source>
        <tissue evidence="1">Leaves</tissue>
    </source>
</reference>
<dbReference type="Gramene" id="mRNA:HanXRQr2_Chr17g0778911">
    <property type="protein sequence ID" value="CDS:HanXRQr2_Chr17g0778911.1"/>
    <property type="gene ID" value="HanXRQr2_Chr17g0778911"/>
</dbReference>
<gene>
    <name evidence="1" type="ORF">HanXRQr2_Chr17g0778911</name>
</gene>
<dbReference type="EMBL" id="MNCJ02000332">
    <property type="protein sequence ID" value="KAF5753330.1"/>
    <property type="molecule type" value="Genomic_DNA"/>
</dbReference>